<feature type="domain" description="AMP-dependent synthetase/ligase" evidence="1">
    <location>
        <begin position="31"/>
        <end position="418"/>
    </location>
</feature>
<evidence type="ECO:0000313" key="2">
    <source>
        <dbReference type="EMBL" id="KAF4311166.1"/>
    </source>
</evidence>
<dbReference type="InterPro" id="IPR000873">
    <property type="entry name" value="AMP-dep_synth/lig_dom"/>
</dbReference>
<dbReference type="GO" id="GO:0006631">
    <property type="term" value="P:fatty acid metabolic process"/>
    <property type="evidence" value="ECO:0007669"/>
    <property type="project" value="TreeGrafter"/>
</dbReference>
<dbReference type="InterPro" id="IPR045851">
    <property type="entry name" value="AMP-bd_C_sf"/>
</dbReference>
<dbReference type="InterPro" id="IPR042099">
    <property type="entry name" value="ANL_N_sf"/>
</dbReference>
<dbReference type="PROSITE" id="PS00455">
    <property type="entry name" value="AMP_BINDING"/>
    <property type="match status" value="1"/>
</dbReference>
<sequence length="530" mass="56658">MTPSYKSEELSIVYGPTDQPLWEKTLATLIREQAQRFGSKPAVIVPWQNATLSYNDLLQRGLLIARSILAAGIKHGDCVGILAGNCYEYLEVVLGAGYIGCPTVVLNNTYTSKELQSALSRTSCKLLFITPNLKNRDLTGHVQSALHATETTNDPSELQIVTFGQPPSVLRSPLVQSYSSFIYSTPLTSEELASIDRESARVQPNDVINLQFTSGTTGAPKAAMLTHRNITNNARHVGARLALSPSSTICSPPPLFHCFGLVMGFLASLAHGATLVLPSETFDARAALAAVVTHACTVLLGVPTMLLAALDCAPSAAVRQRRLVVLAAGSVVPVALARRLEREMGVRRVVVAYGMTETSPVSFMGDARGERGVVAGSLGRVMPHTGAKVVGVGDGRVVRRGERGELWTSGYGVMRGYWGDEGATGGVMKADADGRVWMRTGDECVIDGEGLCYITGRIKDLIIRGGENISPVEIEERLLAHPMISEVSVVGIRDERFGEVVGCFLRSVRPELGTGELGTTQGAAVGVLDW</sequence>
<dbReference type="SUPFAM" id="SSF56801">
    <property type="entry name" value="Acetyl-CoA synthetase-like"/>
    <property type="match status" value="1"/>
</dbReference>
<dbReference type="Proteomes" id="UP000572817">
    <property type="component" value="Unassembled WGS sequence"/>
</dbReference>
<proteinExistence type="predicted"/>
<dbReference type="PANTHER" id="PTHR43201">
    <property type="entry name" value="ACYL-COA SYNTHETASE"/>
    <property type="match status" value="1"/>
</dbReference>
<comment type="caution">
    <text evidence="2">The sequence shown here is derived from an EMBL/GenBank/DDBJ whole genome shotgun (WGS) entry which is preliminary data.</text>
</comment>
<evidence type="ECO:0000259" key="1">
    <source>
        <dbReference type="Pfam" id="PF00501"/>
    </source>
</evidence>
<dbReference type="InterPro" id="IPR020845">
    <property type="entry name" value="AMP-binding_CS"/>
</dbReference>
<dbReference type="Gene3D" id="3.40.50.12780">
    <property type="entry name" value="N-terminal domain of ligase-like"/>
    <property type="match status" value="1"/>
</dbReference>
<reference evidence="2" key="1">
    <citation type="submission" date="2020-04" db="EMBL/GenBank/DDBJ databases">
        <title>Genome Assembly and Annotation of Botryosphaeria dothidea sdau 11-99, a Latent Pathogen of Apple Fruit Ring Rot in China.</title>
        <authorList>
            <person name="Yu C."/>
            <person name="Diao Y."/>
            <person name="Lu Q."/>
            <person name="Zhao J."/>
            <person name="Cui S."/>
            <person name="Peng C."/>
            <person name="He B."/>
            <person name="Liu H."/>
        </authorList>
    </citation>
    <scope>NUCLEOTIDE SEQUENCE [LARGE SCALE GENOMIC DNA]</scope>
    <source>
        <strain evidence="2">Sdau11-99</strain>
    </source>
</reference>
<name>A0A8H4J0Y4_9PEZI</name>
<dbReference type="Pfam" id="PF00501">
    <property type="entry name" value="AMP-binding"/>
    <property type="match status" value="1"/>
</dbReference>
<gene>
    <name evidence="2" type="ORF">GTA08_BOTSDO13220</name>
</gene>
<evidence type="ECO:0000313" key="3">
    <source>
        <dbReference type="Proteomes" id="UP000572817"/>
    </source>
</evidence>
<keyword evidence="3" id="KW-1185">Reference proteome</keyword>
<dbReference type="PANTHER" id="PTHR43201:SF6">
    <property type="entry name" value="ACYL COA SYNTHETASE (EUROFUNG)"/>
    <property type="match status" value="1"/>
</dbReference>
<dbReference type="EMBL" id="WWBZ02000011">
    <property type="protein sequence ID" value="KAF4311166.1"/>
    <property type="molecule type" value="Genomic_DNA"/>
</dbReference>
<organism evidence="2 3">
    <name type="scientific">Botryosphaeria dothidea</name>
    <dbReference type="NCBI Taxonomy" id="55169"/>
    <lineage>
        <taxon>Eukaryota</taxon>
        <taxon>Fungi</taxon>
        <taxon>Dikarya</taxon>
        <taxon>Ascomycota</taxon>
        <taxon>Pezizomycotina</taxon>
        <taxon>Dothideomycetes</taxon>
        <taxon>Dothideomycetes incertae sedis</taxon>
        <taxon>Botryosphaeriales</taxon>
        <taxon>Botryosphaeriaceae</taxon>
        <taxon>Botryosphaeria</taxon>
    </lineage>
</organism>
<dbReference type="OrthoDB" id="10253115at2759"/>
<dbReference type="Gene3D" id="3.30.300.30">
    <property type="match status" value="1"/>
</dbReference>
<protein>
    <recommendedName>
        <fullName evidence="1">AMP-dependent synthetase/ligase domain-containing protein</fullName>
    </recommendedName>
</protein>
<accession>A0A8H4J0Y4</accession>
<dbReference type="AlphaFoldDB" id="A0A8H4J0Y4"/>
<dbReference type="GO" id="GO:0031956">
    <property type="term" value="F:medium-chain fatty acid-CoA ligase activity"/>
    <property type="evidence" value="ECO:0007669"/>
    <property type="project" value="TreeGrafter"/>
</dbReference>